<dbReference type="InterPro" id="IPR025498">
    <property type="entry name" value="DUF4389"/>
</dbReference>
<reference evidence="2" key="1">
    <citation type="journal article" date="2015" name="Nature">
        <title>Complex archaea that bridge the gap between prokaryotes and eukaryotes.</title>
        <authorList>
            <person name="Spang A."/>
            <person name="Saw J.H."/>
            <person name="Jorgensen S.L."/>
            <person name="Zaremba-Niedzwiedzka K."/>
            <person name="Martijn J."/>
            <person name="Lind A.E."/>
            <person name="van Eijk R."/>
            <person name="Schleper C."/>
            <person name="Guy L."/>
            <person name="Ettema T.J."/>
        </authorList>
    </citation>
    <scope>NUCLEOTIDE SEQUENCE</scope>
</reference>
<dbReference type="Pfam" id="PF14333">
    <property type="entry name" value="DUF4389"/>
    <property type="match status" value="2"/>
</dbReference>
<keyword evidence="1" id="KW-0472">Membrane</keyword>
<accession>A0A0F9J7G8</accession>
<feature type="transmembrane region" description="Helical" evidence="1">
    <location>
        <begin position="115"/>
        <end position="139"/>
    </location>
</feature>
<evidence type="ECO:0000313" key="2">
    <source>
        <dbReference type="EMBL" id="KKM65729.1"/>
    </source>
</evidence>
<evidence type="ECO:0008006" key="3">
    <source>
        <dbReference type="Google" id="ProtNLM"/>
    </source>
</evidence>
<evidence type="ECO:0000256" key="1">
    <source>
        <dbReference type="SAM" id="Phobius"/>
    </source>
</evidence>
<feature type="transmembrane region" description="Helical" evidence="1">
    <location>
        <begin position="20"/>
        <end position="53"/>
    </location>
</feature>
<keyword evidence="1" id="KW-1133">Transmembrane helix</keyword>
<sequence length="194" mass="22826">MAHPVELDCSYEETADRLRVFFRFLLVIPHLIFLGIYGIPAFFVEAIAMLVLLFSAKYPEKMWNYVLRYLRFDIRVSGYIMFLTDEYPPFNGNEEESYPVTFYIDRPDKWCWFKFILRIFGFVIMLPICMLVLLVLTILTPTQMGIAFYSGKRDATAFELQVKCLRFMARYAAFVMCLTDELPAVLFFGLEEVD</sequence>
<organism evidence="2">
    <name type="scientific">marine sediment metagenome</name>
    <dbReference type="NCBI Taxonomy" id="412755"/>
    <lineage>
        <taxon>unclassified sequences</taxon>
        <taxon>metagenomes</taxon>
        <taxon>ecological metagenomes</taxon>
    </lineage>
</organism>
<keyword evidence="1" id="KW-0812">Transmembrane</keyword>
<gene>
    <name evidence="2" type="ORF">LCGC14_1488340</name>
</gene>
<comment type="caution">
    <text evidence="2">The sequence shown here is derived from an EMBL/GenBank/DDBJ whole genome shotgun (WGS) entry which is preliminary data.</text>
</comment>
<name>A0A0F9J7G8_9ZZZZ</name>
<dbReference type="AlphaFoldDB" id="A0A0F9J7G8"/>
<proteinExistence type="predicted"/>
<protein>
    <recommendedName>
        <fullName evidence="3">DUF4389 domain-containing protein</fullName>
    </recommendedName>
</protein>
<dbReference type="EMBL" id="LAZR01010674">
    <property type="protein sequence ID" value="KKM65729.1"/>
    <property type="molecule type" value="Genomic_DNA"/>
</dbReference>